<dbReference type="STRING" id="396588.Tgr7_1585"/>
<dbReference type="eggNOG" id="COG1664">
    <property type="taxonomic scope" value="Bacteria"/>
</dbReference>
<dbReference type="PANTHER" id="PTHR35024">
    <property type="entry name" value="HYPOTHETICAL CYTOSOLIC PROTEIN"/>
    <property type="match status" value="1"/>
</dbReference>
<dbReference type="InterPro" id="IPR007607">
    <property type="entry name" value="BacA/B"/>
</dbReference>
<evidence type="ECO:0000256" key="2">
    <source>
        <dbReference type="SAM" id="MobiDB-lite"/>
    </source>
</evidence>
<feature type="compositionally biased region" description="Polar residues" evidence="2">
    <location>
        <begin position="206"/>
        <end position="218"/>
    </location>
</feature>
<dbReference type="AlphaFoldDB" id="B8GRW5"/>
<organism evidence="3 4">
    <name type="scientific">Thioalkalivibrio sulfidiphilus (strain HL-EbGR7)</name>
    <dbReference type="NCBI Taxonomy" id="396588"/>
    <lineage>
        <taxon>Bacteria</taxon>
        <taxon>Pseudomonadati</taxon>
        <taxon>Pseudomonadota</taxon>
        <taxon>Gammaproteobacteria</taxon>
        <taxon>Chromatiales</taxon>
        <taxon>Ectothiorhodospiraceae</taxon>
        <taxon>Thioalkalivibrio</taxon>
    </lineage>
</organism>
<feature type="region of interest" description="Disordered" evidence="2">
    <location>
        <begin position="158"/>
        <end position="218"/>
    </location>
</feature>
<feature type="compositionally biased region" description="Low complexity" evidence="2">
    <location>
        <begin position="186"/>
        <end position="205"/>
    </location>
</feature>
<dbReference type="RefSeq" id="WP_012638152.1">
    <property type="nucleotide sequence ID" value="NC_011901.1"/>
</dbReference>
<feature type="region of interest" description="Disordered" evidence="2">
    <location>
        <begin position="1"/>
        <end position="29"/>
    </location>
</feature>
<dbReference type="Proteomes" id="UP000002383">
    <property type="component" value="Chromosome"/>
</dbReference>
<gene>
    <name evidence="3" type="ordered locus">Tgr7_1585</name>
</gene>
<accession>B8GRW5</accession>
<name>B8GRW5_THISH</name>
<dbReference type="Pfam" id="PF04519">
    <property type="entry name" value="Bactofilin"/>
    <property type="match status" value="1"/>
</dbReference>
<dbReference type="KEGG" id="tgr:Tgr7_1585"/>
<evidence type="ECO:0000256" key="1">
    <source>
        <dbReference type="ARBA" id="ARBA00044755"/>
    </source>
</evidence>
<keyword evidence="4" id="KW-1185">Reference proteome</keyword>
<dbReference type="EMBL" id="CP001339">
    <property type="protein sequence ID" value="ACL72669.1"/>
    <property type="molecule type" value="Genomic_DNA"/>
</dbReference>
<evidence type="ECO:0008006" key="5">
    <source>
        <dbReference type="Google" id="ProtNLM"/>
    </source>
</evidence>
<feature type="compositionally biased region" description="Polar residues" evidence="2">
    <location>
        <begin position="162"/>
        <end position="172"/>
    </location>
</feature>
<feature type="compositionally biased region" description="Basic and acidic residues" evidence="2">
    <location>
        <begin position="17"/>
        <end position="29"/>
    </location>
</feature>
<comment type="similarity">
    <text evidence="1">Belongs to the bactofilin family.</text>
</comment>
<evidence type="ECO:0000313" key="3">
    <source>
        <dbReference type="EMBL" id="ACL72669.1"/>
    </source>
</evidence>
<dbReference type="PANTHER" id="PTHR35024:SF4">
    <property type="entry name" value="POLYMER-FORMING CYTOSKELETAL PROTEIN"/>
    <property type="match status" value="1"/>
</dbReference>
<protein>
    <recommendedName>
        <fullName evidence="5">Polymer-forming cytoskeletal protein</fullName>
    </recommendedName>
</protein>
<proteinExistence type="inferred from homology"/>
<evidence type="ECO:0000313" key="4">
    <source>
        <dbReference type="Proteomes" id="UP000002383"/>
    </source>
</evidence>
<sequence>MAMFDIGKRGFGGNQESKGEEKDLLRDPDGFKGGVAQAPAVGMARHRDAAIIGPSIHIEGTLRGEEDLIIEGRVSGTVKLQGHCLTVGSHGQISANIYAHTVVVDGTVEGDLFGAERVVIKKSANITGNITSPRVSLEEGARFKGSIEMDAQAVEAIMGAQKSKSASSQTPERSPAQAPDKARNETATTAGASSSGTGDTAAESGKSATTGKVSGSVG</sequence>
<dbReference type="OrthoDB" id="9811682at2"/>
<dbReference type="HOGENOM" id="CLU_1266409_0_0_6"/>
<reference evidence="3 4" key="1">
    <citation type="journal article" date="2011" name="Stand. Genomic Sci.">
        <title>Complete genome sequence of 'Thioalkalivibrio sulfidophilus' HL-EbGr7.</title>
        <authorList>
            <person name="Muyzer G."/>
            <person name="Sorokin D.Y."/>
            <person name="Mavromatis K."/>
            <person name="Lapidus A."/>
            <person name="Clum A."/>
            <person name="Ivanova N."/>
            <person name="Pati A."/>
            <person name="d'Haeseleer P."/>
            <person name="Woyke T."/>
            <person name="Kyrpides N.C."/>
        </authorList>
    </citation>
    <scope>NUCLEOTIDE SEQUENCE [LARGE SCALE GENOMIC DNA]</scope>
    <source>
        <strain evidence="3 4">HL-EbGR7</strain>
    </source>
</reference>